<comment type="caution">
    <text evidence="2">The sequence shown here is derived from an EMBL/GenBank/DDBJ whole genome shotgun (WGS) entry which is preliminary data.</text>
</comment>
<dbReference type="Proteomes" id="UP000281118">
    <property type="component" value="Unassembled WGS sequence"/>
</dbReference>
<proteinExistence type="predicted"/>
<sequence>MAKQPQAPVPGNAVPKQPKVIGERKYARMVRARARGYYGQMREEGEVFENTLDLSTYPEKATSWIEAVEGAPAPEEESSEA</sequence>
<dbReference type="EMBL" id="RXFT01000007">
    <property type="protein sequence ID" value="RUR69072.1"/>
    <property type="molecule type" value="Genomic_DNA"/>
</dbReference>
<evidence type="ECO:0000313" key="2">
    <source>
        <dbReference type="EMBL" id="RUR69072.1"/>
    </source>
</evidence>
<name>A0A3S0ZG15_9BURK</name>
<dbReference type="RefSeq" id="WP_126023186.1">
    <property type="nucleotide sequence ID" value="NZ_RXFT01000007.1"/>
</dbReference>
<organism evidence="2 3">
    <name type="scientific">Variovorax guangxiensis</name>
    <dbReference type="NCBI Taxonomy" id="1775474"/>
    <lineage>
        <taxon>Bacteria</taxon>
        <taxon>Pseudomonadati</taxon>
        <taxon>Pseudomonadota</taxon>
        <taxon>Betaproteobacteria</taxon>
        <taxon>Burkholderiales</taxon>
        <taxon>Comamonadaceae</taxon>
        <taxon>Variovorax</taxon>
    </lineage>
</organism>
<feature type="region of interest" description="Disordered" evidence="1">
    <location>
        <begin position="1"/>
        <end position="20"/>
    </location>
</feature>
<reference evidence="2 3" key="1">
    <citation type="submission" date="2018-12" db="EMBL/GenBank/DDBJ databases">
        <title>The genome sequences of Variovorax guangxiensis DSM 27352.</title>
        <authorList>
            <person name="Gao J."/>
            <person name="Sun J."/>
        </authorList>
    </citation>
    <scope>NUCLEOTIDE SEQUENCE [LARGE SCALE GENOMIC DNA]</scope>
    <source>
        <strain evidence="2 3">DSM 27352</strain>
    </source>
</reference>
<protein>
    <submittedName>
        <fullName evidence="2">Uncharacterized protein</fullName>
    </submittedName>
</protein>
<dbReference type="OrthoDB" id="9954626at2"/>
<gene>
    <name evidence="2" type="ORF">EJP67_18600</name>
</gene>
<evidence type="ECO:0000256" key="1">
    <source>
        <dbReference type="SAM" id="MobiDB-lite"/>
    </source>
</evidence>
<accession>A0A3S0ZG15</accession>
<evidence type="ECO:0000313" key="3">
    <source>
        <dbReference type="Proteomes" id="UP000281118"/>
    </source>
</evidence>
<dbReference type="AlphaFoldDB" id="A0A3S0ZG15"/>